<evidence type="ECO:0008006" key="4">
    <source>
        <dbReference type="Google" id="ProtNLM"/>
    </source>
</evidence>
<feature type="region of interest" description="Disordered" evidence="1">
    <location>
        <begin position="579"/>
        <end position="621"/>
    </location>
</feature>
<organism evidence="2 3">
    <name type="scientific">Streptomyces albireticuli</name>
    <dbReference type="NCBI Taxonomy" id="1940"/>
    <lineage>
        <taxon>Bacteria</taxon>
        <taxon>Bacillati</taxon>
        <taxon>Actinomycetota</taxon>
        <taxon>Actinomycetes</taxon>
        <taxon>Kitasatosporales</taxon>
        <taxon>Streptomycetaceae</taxon>
        <taxon>Streptomyces</taxon>
    </lineage>
</organism>
<sequence>MGPGETTLVASAVTAAGLCVDADVAALPPNSPLELALAVAVGGGILDARKGLSRSAMTVRAASWLAGGTWCSWALVGLNGGSVAFGASLAAFLGLINRAMLRTEDGRKERRAKLLMQRDIYAKTTEWEERLERITGIKGVHCPDMEPWPRDAGYTLPVELPGGALVQHVAQHKDAFASDLRLPPGCGVEVAQGAHRGQALIRVTTRDILADLIPYPEDYSELTITEPFPIGLHPDGTETLASLLSECGILIGETDSGKTNQLHTFNANLSRMPDALIWHIDITGAGISLPWITPWAVEESAVAPIVDWTANTPDEARIMLRMAKQVITTRKARYQRLMRSRNTDVIPVSPEVPAIVVVADETAQLPHDIKDLLDDVIELGRAVRVRALTCGLRATQDTITAMMKKQSKLRIGMTVTDPEELAYLFPGFKMLDPNDAPYSGSGFHMMGKESPIRTFKGWRLTPNEITAICNAVADRRPVIDRISASVPAGRYYGQRWARTLRGLYPEEIHLGELSEDAAALLDDTAMSATEIVQSDAFADMDDADASASTTTTKAVASASGSAADAFAAADATLAAAKTPVPAAPPVPASPAAQAQPSAAVGTTGRPRLYVIDGGASHPAREEDDYLLAPPSASAPAAPAGAGDGFEEVIRATGEPSRPPVVPGTPQAPAPLPRAPKDRALELLRDAGRAGLEPKRLHERLSKEGYEVAVRTVRDWCKSWADKGEAERDDSGQYTKYRVPAEPVL</sequence>
<accession>A0A2A2D197</accession>
<evidence type="ECO:0000313" key="2">
    <source>
        <dbReference type="EMBL" id="PAU45285.1"/>
    </source>
</evidence>
<feature type="compositionally biased region" description="Pro residues" evidence="1">
    <location>
        <begin position="656"/>
        <end position="673"/>
    </location>
</feature>
<feature type="compositionally biased region" description="Low complexity" evidence="1">
    <location>
        <begin position="589"/>
        <end position="599"/>
    </location>
</feature>
<proteinExistence type="predicted"/>
<dbReference type="InterPro" id="IPR027417">
    <property type="entry name" value="P-loop_NTPase"/>
</dbReference>
<protein>
    <recommendedName>
        <fullName evidence="4">FtsK domain-containing protein</fullName>
    </recommendedName>
</protein>
<name>A0A2A2D197_9ACTN</name>
<dbReference type="Gene3D" id="3.40.50.300">
    <property type="entry name" value="P-loop containing nucleotide triphosphate hydrolases"/>
    <property type="match status" value="1"/>
</dbReference>
<dbReference type="Proteomes" id="UP000218944">
    <property type="component" value="Unassembled WGS sequence"/>
</dbReference>
<feature type="region of interest" description="Disordered" evidence="1">
    <location>
        <begin position="653"/>
        <end position="673"/>
    </location>
</feature>
<evidence type="ECO:0000256" key="1">
    <source>
        <dbReference type="SAM" id="MobiDB-lite"/>
    </source>
</evidence>
<dbReference type="AlphaFoldDB" id="A0A2A2D197"/>
<feature type="compositionally biased region" description="Basic and acidic residues" evidence="1">
    <location>
        <begin position="720"/>
        <end position="730"/>
    </location>
</feature>
<gene>
    <name evidence="2" type="ORF">CK936_30190</name>
</gene>
<feature type="region of interest" description="Disordered" evidence="1">
    <location>
        <begin position="720"/>
        <end position="744"/>
    </location>
</feature>
<comment type="caution">
    <text evidence="2">The sequence shown here is derived from an EMBL/GenBank/DDBJ whole genome shotgun (WGS) entry which is preliminary data.</text>
</comment>
<evidence type="ECO:0000313" key="3">
    <source>
        <dbReference type="Proteomes" id="UP000218944"/>
    </source>
</evidence>
<dbReference type="EMBL" id="NSJV01000569">
    <property type="protein sequence ID" value="PAU45285.1"/>
    <property type="molecule type" value="Genomic_DNA"/>
</dbReference>
<keyword evidence="3" id="KW-1185">Reference proteome</keyword>
<reference evidence="2 3" key="1">
    <citation type="submission" date="2017-08" db="EMBL/GenBank/DDBJ databases">
        <title>Genome sequence of Streptomyces albireticuli NRRL B-1670.</title>
        <authorList>
            <person name="Graham D.E."/>
            <person name="Mahan K.M."/>
            <person name="Klingeman D.M."/>
            <person name="Hettich R.L."/>
            <person name="Parry R.J."/>
            <person name="Spain J.C."/>
        </authorList>
    </citation>
    <scope>NUCLEOTIDE SEQUENCE [LARGE SCALE GENOMIC DNA]</scope>
    <source>
        <strain evidence="2 3">NRRL B-1670</strain>
    </source>
</reference>